<dbReference type="InterPro" id="IPR053165">
    <property type="entry name" value="HSI-I_assembly_Hcp1"/>
</dbReference>
<keyword evidence="2" id="KW-1185">Reference proteome</keyword>
<evidence type="ECO:0000313" key="1">
    <source>
        <dbReference type="EMBL" id="BDX06489.1"/>
    </source>
</evidence>
<dbReference type="SUPFAM" id="SSF141452">
    <property type="entry name" value="Hcp1-like"/>
    <property type="match status" value="1"/>
</dbReference>
<dbReference type="RefSeq" id="WP_338292505.1">
    <property type="nucleotide sequence ID" value="NZ_AP027272.1"/>
</dbReference>
<dbReference type="AlphaFoldDB" id="A0AA48HJN7"/>
<dbReference type="PANTHER" id="PTHR36152">
    <property type="entry name" value="CYTOPLASMIC PROTEIN-RELATED"/>
    <property type="match status" value="1"/>
</dbReference>
<reference evidence="1" key="1">
    <citation type="submission" date="2023-01" db="EMBL/GenBank/DDBJ databases">
        <title>Complete genome sequence of Planctobacterium marinum strain Dej080120_11.</title>
        <authorList>
            <person name="Ueki S."/>
            <person name="Maruyama F."/>
        </authorList>
    </citation>
    <scope>NUCLEOTIDE SEQUENCE</scope>
    <source>
        <strain evidence="1">Dej080120_11</strain>
    </source>
</reference>
<evidence type="ECO:0008006" key="3">
    <source>
        <dbReference type="Google" id="ProtNLM"/>
    </source>
</evidence>
<evidence type="ECO:0000313" key="2">
    <source>
        <dbReference type="Proteomes" id="UP001333710"/>
    </source>
</evidence>
<dbReference type="InterPro" id="IPR008514">
    <property type="entry name" value="T6SS_Hcp"/>
</dbReference>
<accession>A0AA48HJN7</accession>
<organism evidence="1 2">
    <name type="scientific">Planctobacterium marinum</name>
    <dbReference type="NCBI Taxonomy" id="1631968"/>
    <lineage>
        <taxon>Bacteria</taxon>
        <taxon>Pseudomonadati</taxon>
        <taxon>Pseudomonadota</taxon>
        <taxon>Gammaproteobacteria</taxon>
        <taxon>Alteromonadales</taxon>
        <taxon>Alteromonadaceae</taxon>
        <taxon>Planctobacterium</taxon>
    </lineage>
</organism>
<name>A0AA48HJN7_9ALTE</name>
<gene>
    <name evidence="1" type="ORF">MACH26_20100</name>
</gene>
<dbReference type="KEGG" id="pmaw:MACH26_20100"/>
<proteinExistence type="predicted"/>
<dbReference type="EMBL" id="AP027272">
    <property type="protein sequence ID" value="BDX06489.1"/>
    <property type="molecule type" value="Genomic_DNA"/>
</dbReference>
<dbReference type="Pfam" id="PF05638">
    <property type="entry name" value="T6SS_HCP"/>
    <property type="match status" value="1"/>
</dbReference>
<protein>
    <recommendedName>
        <fullName evidence="3">Type VI secretion system tube protein Hcp</fullName>
    </recommendedName>
</protein>
<dbReference type="PANTHER" id="PTHR36152:SF1">
    <property type="entry name" value="UBIQUITIN-LIKE DOMAIN-CONTAINING PROTEIN"/>
    <property type="match status" value="1"/>
</dbReference>
<dbReference type="InterPro" id="IPR036624">
    <property type="entry name" value="Hcp1-lik_sf"/>
</dbReference>
<dbReference type="Gene3D" id="2.30.110.20">
    <property type="entry name" value="Hcp1-like"/>
    <property type="match status" value="1"/>
</dbReference>
<dbReference type="Proteomes" id="UP001333710">
    <property type="component" value="Chromosome"/>
</dbReference>
<sequence length="175" mass="19135">MDLVLLKPGLEELSGASMIDGELTESGEDLSGCIELVSLGYGFKQQMTTDVSNSARTSGRPDMEDITAVKYIDKSSPLLYKHMLSATPIDDGNEPTTLYLCRNANIDGDGGALIGNIVTIKLYNCMISSIETQSHANDMATEQLTLNFTDIEWTTSEQDSQARTVGNFVFFWSET</sequence>